<dbReference type="InterPro" id="IPR002930">
    <property type="entry name" value="GCV_H"/>
</dbReference>
<organism evidence="6 7">
    <name type="scientific">Bordetella petrii (strain ATCC BAA-461 / DSM 12804 / CCUG 43448 / CIP 107267 / Se-1111R)</name>
    <dbReference type="NCBI Taxonomy" id="340100"/>
    <lineage>
        <taxon>Bacteria</taxon>
        <taxon>Pseudomonadati</taxon>
        <taxon>Pseudomonadota</taxon>
        <taxon>Betaproteobacteria</taxon>
        <taxon>Burkholderiales</taxon>
        <taxon>Alcaligenaceae</taxon>
        <taxon>Bordetella</taxon>
    </lineage>
</organism>
<evidence type="ECO:0000256" key="3">
    <source>
        <dbReference type="HAMAP-Rule" id="MF_00272"/>
    </source>
</evidence>
<comment type="subunit">
    <text evidence="3">The glycine cleavage system is composed of four proteins: P, T, L and H.</text>
</comment>
<accession>A9I7L3</accession>
<dbReference type="NCBIfam" id="NF002270">
    <property type="entry name" value="PRK01202.1"/>
    <property type="match status" value="1"/>
</dbReference>
<feature type="modified residue" description="N6-lipoyllysine" evidence="3 4">
    <location>
        <position position="73"/>
    </location>
</feature>
<evidence type="ECO:0000256" key="4">
    <source>
        <dbReference type="PIRSR" id="PIRSR617453-50"/>
    </source>
</evidence>
<dbReference type="Pfam" id="PF01597">
    <property type="entry name" value="GCV_H"/>
    <property type="match status" value="1"/>
</dbReference>
<dbReference type="HAMAP" id="MF_00272">
    <property type="entry name" value="GcvH"/>
    <property type="match status" value="1"/>
</dbReference>
<keyword evidence="7" id="KW-1185">Reference proteome</keyword>
<dbReference type="EMBL" id="AM902716">
    <property type="protein sequence ID" value="CAP44423.1"/>
    <property type="molecule type" value="Genomic_DNA"/>
</dbReference>
<dbReference type="PROSITE" id="PS50968">
    <property type="entry name" value="BIOTINYL_LIPOYL"/>
    <property type="match status" value="1"/>
</dbReference>
<dbReference type="STRING" id="94624.Bpet4075"/>
<dbReference type="CDD" id="cd06848">
    <property type="entry name" value="GCS_H"/>
    <property type="match status" value="1"/>
</dbReference>
<dbReference type="GO" id="GO:0005829">
    <property type="term" value="C:cytosol"/>
    <property type="evidence" value="ECO:0007669"/>
    <property type="project" value="TreeGrafter"/>
</dbReference>
<sequence length="135" mass="14230">MRAIPILGASMSLPTDRKYTESHEWVKAEGDVFAVGITDNAQEQLGDLVFVGDVNVGAKLKAGATAGVVESVKAASDIYAPVSGEIVAFNDELESTPNLINESAFSTWIFKIRPDNAADVDKLLDAAGYEAVANG</sequence>
<dbReference type="InterPro" id="IPR011053">
    <property type="entry name" value="Single_hybrid_motif"/>
</dbReference>
<proteinExistence type="inferred from homology"/>
<evidence type="ECO:0000256" key="2">
    <source>
        <dbReference type="ARBA" id="ARBA00022823"/>
    </source>
</evidence>
<dbReference type="InterPro" id="IPR003016">
    <property type="entry name" value="2-oxoA_DH_lipoyl-BS"/>
</dbReference>
<dbReference type="NCBIfam" id="TIGR00527">
    <property type="entry name" value="gcvH"/>
    <property type="match status" value="1"/>
</dbReference>
<comment type="cofactor">
    <cofactor evidence="3">
        <name>(R)-lipoate</name>
        <dbReference type="ChEBI" id="CHEBI:83088"/>
    </cofactor>
    <text evidence="3">Binds 1 lipoyl cofactor covalently.</text>
</comment>
<name>A9I7L3_BORPD</name>
<dbReference type="KEGG" id="bpt:Bpet4075"/>
<dbReference type="GO" id="GO:0005960">
    <property type="term" value="C:glycine cleavage complex"/>
    <property type="evidence" value="ECO:0007669"/>
    <property type="project" value="InterPro"/>
</dbReference>
<comment type="similarity">
    <text evidence="1 3">Belongs to the GcvH family.</text>
</comment>
<keyword evidence="2 3" id="KW-0450">Lipoyl</keyword>
<dbReference type="PANTHER" id="PTHR11715">
    <property type="entry name" value="GLYCINE CLEAVAGE SYSTEM H PROTEIN"/>
    <property type="match status" value="1"/>
</dbReference>
<dbReference type="SUPFAM" id="SSF51230">
    <property type="entry name" value="Single hybrid motif"/>
    <property type="match status" value="1"/>
</dbReference>
<evidence type="ECO:0000313" key="6">
    <source>
        <dbReference type="EMBL" id="CAP44423.1"/>
    </source>
</evidence>
<dbReference type="AlphaFoldDB" id="A9I7L3"/>
<dbReference type="InterPro" id="IPR017453">
    <property type="entry name" value="GCV_H_sub"/>
</dbReference>
<dbReference type="eggNOG" id="COG0509">
    <property type="taxonomic scope" value="Bacteria"/>
</dbReference>
<protein>
    <recommendedName>
        <fullName evidence="3">Glycine cleavage system H protein</fullName>
    </recommendedName>
</protein>
<dbReference type="Proteomes" id="UP000001225">
    <property type="component" value="Chromosome"/>
</dbReference>
<dbReference type="PANTHER" id="PTHR11715:SF3">
    <property type="entry name" value="GLYCINE CLEAVAGE SYSTEM H PROTEIN-RELATED"/>
    <property type="match status" value="1"/>
</dbReference>
<gene>
    <name evidence="3 6" type="primary">gcvH</name>
    <name evidence="6" type="ordered locus">Bpet4075</name>
</gene>
<reference evidence="6 7" key="1">
    <citation type="journal article" date="2008" name="BMC Genomics">
        <title>The missing link: Bordetella petrii is endowed with both the metabolic versatility of environmental bacteria and virulence traits of pathogenic Bordetellae.</title>
        <authorList>
            <person name="Gross R."/>
            <person name="Guzman C.A."/>
            <person name="Sebaihia M."/>
            <person name="Martins Dos Santos V.A."/>
            <person name="Pieper D.H."/>
            <person name="Koebnik R."/>
            <person name="Lechner M."/>
            <person name="Bartels D."/>
            <person name="Buhrmester J."/>
            <person name="Choudhuri J.V."/>
            <person name="Ebensen T."/>
            <person name="Gaigalat L."/>
            <person name="Herrmann S."/>
            <person name="Khachane A.N."/>
            <person name="Larisch C."/>
            <person name="Link S."/>
            <person name="Linke B."/>
            <person name="Meyer F."/>
            <person name="Mormann S."/>
            <person name="Nakunst D."/>
            <person name="Rueckert C."/>
            <person name="Schneiker-Bekel S."/>
            <person name="Schulze K."/>
            <person name="Vorhoelter F.J."/>
            <person name="Yevsa T."/>
            <person name="Engle J.T."/>
            <person name="Goldman W.E."/>
            <person name="Puehler A."/>
            <person name="Goebel U.B."/>
            <person name="Goesmann A."/>
            <person name="Bloecker H."/>
            <person name="Kaiser O."/>
            <person name="Martinez-Arias R."/>
        </authorList>
    </citation>
    <scope>NUCLEOTIDE SEQUENCE [LARGE SCALE GENOMIC DNA]</scope>
    <source>
        <strain evidence="7">ATCC BAA-461 / DSM 12804 / CCUG 43448 / CIP 107267 / Se-1111R</strain>
    </source>
</reference>
<evidence type="ECO:0000313" key="7">
    <source>
        <dbReference type="Proteomes" id="UP000001225"/>
    </source>
</evidence>
<feature type="domain" description="Lipoyl-binding" evidence="5">
    <location>
        <begin position="32"/>
        <end position="113"/>
    </location>
</feature>
<evidence type="ECO:0000256" key="1">
    <source>
        <dbReference type="ARBA" id="ARBA00009249"/>
    </source>
</evidence>
<dbReference type="InterPro" id="IPR000089">
    <property type="entry name" value="Biotin_lipoyl"/>
</dbReference>
<comment type="function">
    <text evidence="3">The glycine cleavage system catalyzes the degradation of glycine. The H protein shuttles the methylamine group of glycine from the P protein to the T protein.</text>
</comment>
<dbReference type="GO" id="GO:0009249">
    <property type="term" value="P:protein lipoylation"/>
    <property type="evidence" value="ECO:0007669"/>
    <property type="project" value="TreeGrafter"/>
</dbReference>
<dbReference type="InterPro" id="IPR033753">
    <property type="entry name" value="GCV_H/Fam206"/>
</dbReference>
<dbReference type="Gene3D" id="2.40.50.100">
    <property type="match status" value="1"/>
</dbReference>
<evidence type="ECO:0000259" key="5">
    <source>
        <dbReference type="PROSITE" id="PS50968"/>
    </source>
</evidence>
<dbReference type="GO" id="GO:0019464">
    <property type="term" value="P:glycine decarboxylation via glycine cleavage system"/>
    <property type="evidence" value="ECO:0007669"/>
    <property type="project" value="UniProtKB-UniRule"/>
</dbReference>
<dbReference type="PROSITE" id="PS00189">
    <property type="entry name" value="LIPOYL"/>
    <property type="match status" value="1"/>
</dbReference>